<dbReference type="InterPro" id="IPR053931">
    <property type="entry name" value="RapZ_C"/>
</dbReference>
<accession>A0A7D4CRU5</accession>
<dbReference type="AlphaFoldDB" id="A0A7D4CRU5"/>
<dbReference type="Gene3D" id="3.90.1200.10">
    <property type="match status" value="1"/>
</dbReference>
<dbReference type="GO" id="GO:0005524">
    <property type="term" value="F:ATP binding"/>
    <property type="evidence" value="ECO:0007669"/>
    <property type="project" value="InterPro"/>
</dbReference>
<dbReference type="RefSeq" id="WP_173074884.1">
    <property type="nucleotide sequence ID" value="NZ_CP041345.1"/>
</dbReference>
<dbReference type="InterPro" id="IPR002575">
    <property type="entry name" value="Aminoglycoside_PTrfase"/>
</dbReference>
<dbReference type="Proteomes" id="UP000500961">
    <property type="component" value="Chromosome"/>
</dbReference>
<gene>
    <name evidence="3" type="ORF">FHG85_08435</name>
</gene>
<dbReference type="SUPFAM" id="SSF56112">
    <property type="entry name" value="Protein kinase-like (PK-like)"/>
    <property type="match status" value="1"/>
</dbReference>
<dbReference type="GO" id="GO:0016740">
    <property type="term" value="F:transferase activity"/>
    <property type="evidence" value="ECO:0007669"/>
    <property type="project" value="UniProtKB-KW"/>
</dbReference>
<dbReference type="InterPro" id="IPR005337">
    <property type="entry name" value="RapZ-like"/>
</dbReference>
<dbReference type="PANTHER" id="PTHR30448">
    <property type="entry name" value="RNASE ADAPTER PROTEIN RAPZ"/>
    <property type="match status" value="1"/>
</dbReference>
<protein>
    <submittedName>
        <fullName evidence="3">Phosphotransferase</fullName>
    </submittedName>
</protein>
<name>A0A7D4CRU5_9BACT</name>
<dbReference type="Gene3D" id="3.30.200.20">
    <property type="entry name" value="Phosphorylase Kinase, domain 1"/>
    <property type="match status" value="1"/>
</dbReference>
<reference evidence="3 4" key="1">
    <citation type="submission" date="2019-07" db="EMBL/GenBank/DDBJ databases">
        <title>Thalassofilum flectens gen. nov., sp. nov., a novel moderate thermophilic anaerobe from a shallow sea hot spring in Kunashir Island (Russia), representing a new family in the order Bacteroidales, and proposal of Thalassofilacea fam. nov.</title>
        <authorList>
            <person name="Kochetkova T.V."/>
            <person name="Podosokorskaya O.A."/>
            <person name="Novikov A."/>
            <person name="Elcheninov A.G."/>
            <person name="Toshchakov S.V."/>
            <person name="Kublanov I.V."/>
        </authorList>
    </citation>
    <scope>NUCLEOTIDE SEQUENCE [LARGE SCALE GENOMIC DNA]</scope>
    <source>
        <strain evidence="3 4">38-H</strain>
    </source>
</reference>
<organism evidence="3 4">
    <name type="scientific">Tenuifilum thalassicum</name>
    <dbReference type="NCBI Taxonomy" id="2590900"/>
    <lineage>
        <taxon>Bacteria</taxon>
        <taxon>Pseudomonadati</taxon>
        <taxon>Bacteroidota</taxon>
        <taxon>Bacteroidia</taxon>
        <taxon>Bacteroidales</taxon>
        <taxon>Tenuifilaceae</taxon>
        <taxon>Tenuifilum</taxon>
    </lineage>
</organism>
<keyword evidence="3" id="KW-0808">Transferase</keyword>
<dbReference type="KEGG" id="ttz:FHG85_08435"/>
<dbReference type="EMBL" id="CP041345">
    <property type="protein sequence ID" value="QKG80285.1"/>
    <property type="molecule type" value="Genomic_DNA"/>
</dbReference>
<proteinExistence type="predicted"/>
<evidence type="ECO:0000313" key="4">
    <source>
        <dbReference type="Proteomes" id="UP000500961"/>
    </source>
</evidence>
<dbReference type="InterPro" id="IPR011009">
    <property type="entry name" value="Kinase-like_dom_sf"/>
</dbReference>
<dbReference type="Pfam" id="PF01636">
    <property type="entry name" value="APH"/>
    <property type="match status" value="1"/>
</dbReference>
<keyword evidence="4" id="KW-1185">Reference proteome</keyword>
<feature type="domain" description="Aminoglycoside phosphotransferase" evidence="1">
    <location>
        <begin position="26"/>
        <end position="255"/>
    </location>
</feature>
<feature type="domain" description="RapZ C-terminal" evidence="2">
    <location>
        <begin position="343"/>
        <end position="470"/>
    </location>
</feature>
<dbReference type="Pfam" id="PF22740">
    <property type="entry name" value="PapZ_C"/>
    <property type="match status" value="1"/>
</dbReference>
<evidence type="ECO:0000259" key="1">
    <source>
        <dbReference type="Pfam" id="PF01636"/>
    </source>
</evidence>
<dbReference type="PANTHER" id="PTHR30448:SF0">
    <property type="entry name" value="RNASE ADAPTER PROTEIN RAPZ"/>
    <property type="match status" value="1"/>
</dbReference>
<evidence type="ECO:0000313" key="3">
    <source>
        <dbReference type="EMBL" id="QKG80285.1"/>
    </source>
</evidence>
<evidence type="ECO:0000259" key="2">
    <source>
        <dbReference type="Pfam" id="PF22740"/>
    </source>
</evidence>
<sequence length="472" mass="54250">MPNHTDILKDLFQSVTKELPTSIVKLPKSGSSRVYYRIQSSNKSFIGTFNEDVNENLAFSYLSSHLESNGIPVPKILAISDCKRYYIQTDLGSISLLDKILHLPPNDNQLLPELKNVVKFLARFNAKAYHYIDISKLYPVKYFDKKSATWDLNYFKYCFLKPSDIQIDENKLDDIFDYIADKVLDVDNQFLQYRDFQSRNIMLTNKGPFFIDFQSARIGSGLYDLASFLFQARANFSSDIRNKLLEYYIDELSTYRKIDKSEMLETFPYMALFRVLQTLGAYGFRGLVERKSHFLQSIPLALNNLNQLLESINDSNLIYLNEIAATLKQLYSYSFGSAFNGLTLNVYSFSLKKGYPPVNPEHGGGFVFDCRFLPNPGRIDEFKPLTGLDKPVISYLDKIEQVSDFMSHAFAMIKVAIDQYITRDFNHLSVGFGCTGGQHRSVYCAERFARMVKGHFTGNNIKVIVKHIELER</sequence>